<evidence type="ECO:0000313" key="6">
    <source>
        <dbReference type="Proteomes" id="UP001197114"/>
    </source>
</evidence>
<evidence type="ECO:0000256" key="2">
    <source>
        <dbReference type="SAM" id="MobiDB-lite"/>
    </source>
</evidence>
<dbReference type="EMBL" id="WMBF01000163">
    <property type="protein sequence ID" value="MBW5423164.1"/>
    <property type="molecule type" value="Genomic_DNA"/>
</dbReference>
<feature type="compositionally biased region" description="Low complexity" evidence="2">
    <location>
        <begin position="131"/>
        <end position="142"/>
    </location>
</feature>
<name>A0ABS6YP52_9ACTN</name>
<protein>
    <submittedName>
        <fullName evidence="5">Glycosyltransferase</fullName>
    </submittedName>
</protein>
<dbReference type="Pfam" id="PF00535">
    <property type="entry name" value="Glycos_transf_2"/>
    <property type="match status" value="1"/>
</dbReference>
<dbReference type="InterPro" id="IPR001173">
    <property type="entry name" value="Glyco_trans_2-like"/>
</dbReference>
<evidence type="ECO:0000256" key="1">
    <source>
        <dbReference type="ARBA" id="ARBA00022679"/>
    </source>
</evidence>
<feature type="region of interest" description="Disordered" evidence="2">
    <location>
        <begin position="123"/>
        <end position="142"/>
    </location>
</feature>
<organism evidence="5 6">
    <name type="scientific">Streptomyces anatolicus</name>
    <dbReference type="NCBI Taxonomy" id="2675858"/>
    <lineage>
        <taxon>Bacteria</taxon>
        <taxon>Bacillati</taxon>
        <taxon>Actinomycetota</taxon>
        <taxon>Actinomycetes</taxon>
        <taxon>Kitasatosporales</taxon>
        <taxon>Streptomycetaceae</taxon>
        <taxon>Streptomyces</taxon>
    </lineage>
</organism>
<keyword evidence="1" id="KW-0808">Transferase</keyword>
<dbReference type="Gene3D" id="3.90.550.10">
    <property type="entry name" value="Spore Coat Polysaccharide Biosynthesis Protein SpsA, Chain A"/>
    <property type="match status" value="1"/>
</dbReference>
<evidence type="ECO:0000313" key="5">
    <source>
        <dbReference type="EMBL" id="MBW5423164.1"/>
    </source>
</evidence>
<keyword evidence="6" id="KW-1185">Reference proteome</keyword>
<reference evidence="5 6" key="1">
    <citation type="submission" date="2019-11" db="EMBL/GenBank/DDBJ databases">
        <authorList>
            <person name="Ay H."/>
        </authorList>
    </citation>
    <scope>NUCLEOTIDE SEQUENCE [LARGE SCALE GENOMIC DNA]</scope>
    <source>
        <strain evidence="5 6">BG9H</strain>
    </source>
</reference>
<sequence>MPTPPEQPTPPTVDRLAERLTAYAVLAHDLAVPAIAADYWAKSEDHYRTVDAALAVFATGAARAAYDDVLADPTRAAAQHALRKNLTALLHQNLERQRQLAAAVTEADRHIWIDYHLGADYTAQPPPLSPRTPGTRPRPGTGAVQVVIPFRDRAGGIRTRNLLACLRALADQEGGPGHRVTVVETDDEPRTREALDGLVDRYVFARKDGLFNKAWAVNVGVMETTREASRKTVSEHAYVCVLDADILVDRHFVARNTARLREGGHGTHLPFRWSLSLDAPSTLRAIGLRNDGGAADVPPSVLRGLLLREPPGGCVWLRTDVFHAVGGFDERYEGWGGEDDDVVARLAAAAPLRRYDDTLLHLDHPRPAMTRADGRPFNAHIEMGSWTSGHGYGDLGKFTSAAT</sequence>
<feature type="domain" description="Galactosyltransferase C-terminal" evidence="4">
    <location>
        <begin position="312"/>
        <end position="349"/>
    </location>
</feature>
<dbReference type="Pfam" id="PF02709">
    <property type="entry name" value="Glyco_transf_7C"/>
    <property type="match status" value="1"/>
</dbReference>
<dbReference type="Proteomes" id="UP001197114">
    <property type="component" value="Unassembled WGS sequence"/>
</dbReference>
<evidence type="ECO:0000259" key="4">
    <source>
        <dbReference type="Pfam" id="PF02709"/>
    </source>
</evidence>
<accession>A0ABS6YP52</accession>
<feature type="domain" description="Glycosyltransferase 2-like" evidence="3">
    <location>
        <begin position="146"/>
        <end position="265"/>
    </location>
</feature>
<gene>
    <name evidence="5" type="ORF">GKQ77_16590</name>
</gene>
<dbReference type="RefSeq" id="WP_219689556.1">
    <property type="nucleotide sequence ID" value="NZ_WMBF01000163.1"/>
</dbReference>
<dbReference type="InterPro" id="IPR029044">
    <property type="entry name" value="Nucleotide-diphossugar_trans"/>
</dbReference>
<dbReference type="SUPFAM" id="SSF53448">
    <property type="entry name" value="Nucleotide-diphospho-sugar transferases"/>
    <property type="match status" value="1"/>
</dbReference>
<proteinExistence type="predicted"/>
<comment type="caution">
    <text evidence="5">The sequence shown here is derived from an EMBL/GenBank/DDBJ whole genome shotgun (WGS) entry which is preliminary data.</text>
</comment>
<dbReference type="InterPro" id="IPR027791">
    <property type="entry name" value="Galactosyl_T_C"/>
</dbReference>
<evidence type="ECO:0000259" key="3">
    <source>
        <dbReference type="Pfam" id="PF00535"/>
    </source>
</evidence>